<gene>
    <name evidence="1" type="ordered locus">Clos_2557</name>
</gene>
<protein>
    <recommendedName>
        <fullName evidence="3">DUF1694 domain-containing protein</fullName>
    </recommendedName>
</protein>
<dbReference type="EMBL" id="CP000853">
    <property type="protein sequence ID" value="ABW20088.1"/>
    <property type="molecule type" value="Genomic_DNA"/>
</dbReference>
<sequence>MTDRSELERAVEYALGGVPQIKPDEKRKWLGEFRERVILGLTLEQTYKEEAEDYVVRSLKDKQAAFIIVNQKVSMEVTSRYMKIAKEAGKRFKTVSTDSEEAMGIVVGSDEAVDREKVEVEIVELPEKFKHAKGKEICEACYTELKTGWPKYSKGFKKIGFFDKILGVQCATCKK</sequence>
<evidence type="ECO:0000313" key="2">
    <source>
        <dbReference type="Proteomes" id="UP000000269"/>
    </source>
</evidence>
<dbReference type="Pfam" id="PF07997">
    <property type="entry name" value="DUF1694"/>
    <property type="match status" value="1"/>
</dbReference>
<dbReference type="RefSeq" id="WP_012160395.1">
    <property type="nucleotide sequence ID" value="NC_009922.1"/>
</dbReference>
<dbReference type="OrthoDB" id="95278at2"/>
<accession>A8MJV6</accession>
<dbReference type="AlphaFoldDB" id="A8MJV6"/>
<reference evidence="2" key="1">
    <citation type="submission" date="2007-10" db="EMBL/GenBank/DDBJ databases">
        <title>Complete genome of Alkaliphilus oremlandii OhILAs.</title>
        <authorList>
            <person name="Copeland A."/>
            <person name="Lucas S."/>
            <person name="Lapidus A."/>
            <person name="Barry K."/>
            <person name="Detter J.C."/>
            <person name="Glavina del Rio T."/>
            <person name="Hammon N."/>
            <person name="Israni S."/>
            <person name="Dalin E."/>
            <person name="Tice H."/>
            <person name="Pitluck S."/>
            <person name="Chain P."/>
            <person name="Malfatti S."/>
            <person name="Shin M."/>
            <person name="Vergez L."/>
            <person name="Schmutz J."/>
            <person name="Larimer F."/>
            <person name="Land M."/>
            <person name="Hauser L."/>
            <person name="Kyrpides N."/>
            <person name="Mikhailova N."/>
            <person name="Stolz J.F."/>
            <person name="Dawson A."/>
            <person name="Fisher E."/>
            <person name="Crable B."/>
            <person name="Perera E."/>
            <person name="Lisak J."/>
            <person name="Ranganathan M."/>
            <person name="Basu P."/>
            <person name="Richardson P."/>
        </authorList>
    </citation>
    <scope>NUCLEOTIDE SEQUENCE [LARGE SCALE GENOMIC DNA]</scope>
    <source>
        <strain evidence="2">OhILAs</strain>
    </source>
</reference>
<dbReference type="InterPro" id="IPR012543">
    <property type="entry name" value="DUF1694"/>
</dbReference>
<organism evidence="1 2">
    <name type="scientific">Alkaliphilus oremlandii (strain OhILAs)</name>
    <name type="common">Clostridium oremlandii (strain OhILAs)</name>
    <dbReference type="NCBI Taxonomy" id="350688"/>
    <lineage>
        <taxon>Bacteria</taxon>
        <taxon>Bacillati</taxon>
        <taxon>Bacillota</taxon>
        <taxon>Clostridia</taxon>
        <taxon>Peptostreptococcales</taxon>
        <taxon>Natronincolaceae</taxon>
        <taxon>Alkaliphilus</taxon>
    </lineage>
</organism>
<dbReference type="eggNOG" id="COG5506">
    <property type="taxonomic scope" value="Bacteria"/>
</dbReference>
<evidence type="ECO:0000313" key="1">
    <source>
        <dbReference type="EMBL" id="ABW20088.1"/>
    </source>
</evidence>
<dbReference type="Proteomes" id="UP000000269">
    <property type="component" value="Chromosome"/>
</dbReference>
<evidence type="ECO:0008006" key="3">
    <source>
        <dbReference type="Google" id="ProtNLM"/>
    </source>
</evidence>
<name>A8MJV6_ALKOO</name>
<dbReference type="Gene3D" id="3.30.1330.30">
    <property type="match status" value="1"/>
</dbReference>
<proteinExistence type="predicted"/>
<dbReference type="InterPro" id="IPR029064">
    <property type="entry name" value="Ribosomal_eL30-like_sf"/>
</dbReference>
<dbReference type="HOGENOM" id="CLU_119505_0_0_9"/>
<dbReference type="SUPFAM" id="SSF160515">
    <property type="entry name" value="YueI-like"/>
    <property type="match status" value="1"/>
</dbReference>
<keyword evidence="2" id="KW-1185">Reference proteome</keyword>
<dbReference type="KEGG" id="aoe:Clos_2557"/>
<dbReference type="STRING" id="350688.Clos_2557"/>